<keyword evidence="8 10" id="KW-0131">Cell cycle</keyword>
<keyword evidence="5 10" id="KW-0067">ATP-binding</keyword>
<evidence type="ECO:0000256" key="7">
    <source>
        <dbReference type="ARBA" id="ARBA00022984"/>
    </source>
</evidence>
<dbReference type="NCBIfam" id="TIGR01143">
    <property type="entry name" value="murF"/>
    <property type="match status" value="1"/>
</dbReference>
<dbReference type="PANTHER" id="PTHR43024:SF1">
    <property type="entry name" value="UDP-N-ACETYLMURAMOYL-TRIPEPTIDE--D-ALANYL-D-ALANINE LIGASE"/>
    <property type="match status" value="1"/>
</dbReference>
<dbReference type="GO" id="GO:0005524">
    <property type="term" value="F:ATP binding"/>
    <property type="evidence" value="ECO:0007669"/>
    <property type="project" value="UniProtKB-UniRule"/>
</dbReference>
<keyword evidence="4 10" id="KW-0547">Nucleotide-binding</keyword>
<dbReference type="GO" id="GO:0071555">
    <property type="term" value="P:cell wall organization"/>
    <property type="evidence" value="ECO:0007669"/>
    <property type="project" value="UniProtKB-KW"/>
</dbReference>
<feature type="domain" description="Mur ligase C-terminal" evidence="13">
    <location>
        <begin position="336"/>
        <end position="439"/>
    </location>
</feature>
<keyword evidence="2 10" id="KW-0436">Ligase</keyword>
<evidence type="ECO:0000256" key="3">
    <source>
        <dbReference type="ARBA" id="ARBA00022618"/>
    </source>
</evidence>
<dbReference type="Proteomes" id="UP000585665">
    <property type="component" value="Unassembled WGS sequence"/>
</dbReference>
<organism evidence="15 16">
    <name type="scientific">Ameyamaea chiangmaiensis</name>
    <dbReference type="NCBI Taxonomy" id="442969"/>
    <lineage>
        <taxon>Bacteria</taxon>
        <taxon>Pseudomonadati</taxon>
        <taxon>Pseudomonadota</taxon>
        <taxon>Alphaproteobacteria</taxon>
        <taxon>Acetobacterales</taxon>
        <taxon>Acetobacteraceae</taxon>
        <taxon>Ameyamaea</taxon>
    </lineage>
</organism>
<evidence type="ECO:0000256" key="1">
    <source>
        <dbReference type="ARBA" id="ARBA00022490"/>
    </source>
</evidence>
<dbReference type="InterPro" id="IPR036565">
    <property type="entry name" value="Mur-like_cat_sf"/>
</dbReference>
<dbReference type="InterPro" id="IPR051046">
    <property type="entry name" value="MurCDEF_CellWall_CoF430Synth"/>
</dbReference>
<dbReference type="GO" id="GO:0047480">
    <property type="term" value="F:UDP-N-acetylmuramoyl-tripeptide-D-alanyl-D-alanine ligase activity"/>
    <property type="evidence" value="ECO:0007669"/>
    <property type="project" value="UniProtKB-UniRule"/>
</dbReference>
<dbReference type="Pfam" id="PF02875">
    <property type="entry name" value="Mur_ligase_C"/>
    <property type="match status" value="1"/>
</dbReference>
<reference evidence="15 16" key="1">
    <citation type="submission" date="2020-06" db="EMBL/GenBank/DDBJ databases">
        <title>Description of novel acetic acid bacteria.</title>
        <authorList>
            <person name="Sombolestani A."/>
        </authorList>
    </citation>
    <scope>NUCLEOTIDE SEQUENCE [LARGE SCALE GENOMIC DNA]</scope>
    <source>
        <strain evidence="15 16">LMG 27010</strain>
    </source>
</reference>
<dbReference type="InterPro" id="IPR013221">
    <property type="entry name" value="Mur_ligase_cen"/>
</dbReference>
<dbReference type="HAMAP" id="MF_02019">
    <property type="entry name" value="MurF"/>
    <property type="match status" value="1"/>
</dbReference>
<evidence type="ECO:0000256" key="11">
    <source>
        <dbReference type="RuleBase" id="RU004136"/>
    </source>
</evidence>
<dbReference type="InterPro" id="IPR000713">
    <property type="entry name" value="Mur_ligase_N"/>
</dbReference>
<feature type="domain" description="Mur ligase N-terminal catalytic" evidence="12">
    <location>
        <begin position="26"/>
        <end position="75"/>
    </location>
</feature>
<evidence type="ECO:0000256" key="8">
    <source>
        <dbReference type="ARBA" id="ARBA00023306"/>
    </source>
</evidence>
<dbReference type="InterPro" id="IPR005863">
    <property type="entry name" value="UDP-N-AcMur_synth"/>
</dbReference>
<dbReference type="Pfam" id="PF08245">
    <property type="entry name" value="Mur_ligase_M"/>
    <property type="match status" value="1"/>
</dbReference>
<dbReference type="SUPFAM" id="SSF53244">
    <property type="entry name" value="MurD-like peptide ligases, peptide-binding domain"/>
    <property type="match status" value="1"/>
</dbReference>
<comment type="similarity">
    <text evidence="10">Belongs to the MurCDEF family. MurF subfamily.</text>
</comment>
<evidence type="ECO:0000256" key="9">
    <source>
        <dbReference type="ARBA" id="ARBA00023316"/>
    </source>
</evidence>
<dbReference type="AlphaFoldDB" id="A0A850PJ82"/>
<dbReference type="Gene3D" id="3.90.190.20">
    <property type="entry name" value="Mur ligase, C-terminal domain"/>
    <property type="match status" value="1"/>
</dbReference>
<dbReference type="SUPFAM" id="SSF53623">
    <property type="entry name" value="MurD-like peptide ligases, catalytic domain"/>
    <property type="match status" value="1"/>
</dbReference>
<keyword evidence="7 10" id="KW-0573">Peptidoglycan synthesis</keyword>
<keyword evidence="9 10" id="KW-0961">Cell wall biogenesis/degradation</keyword>
<evidence type="ECO:0000313" key="16">
    <source>
        <dbReference type="Proteomes" id="UP000585665"/>
    </source>
</evidence>
<accession>A0A850PJ82</accession>
<evidence type="ECO:0000259" key="14">
    <source>
        <dbReference type="Pfam" id="PF08245"/>
    </source>
</evidence>
<dbReference type="InterPro" id="IPR036615">
    <property type="entry name" value="Mur_ligase_C_dom_sf"/>
</dbReference>
<dbReference type="GO" id="GO:0005737">
    <property type="term" value="C:cytoplasm"/>
    <property type="evidence" value="ECO:0007669"/>
    <property type="project" value="UniProtKB-SubCell"/>
</dbReference>
<dbReference type="PANTHER" id="PTHR43024">
    <property type="entry name" value="UDP-N-ACETYLMURAMOYL-TRIPEPTIDE--D-ALANYL-D-ALANINE LIGASE"/>
    <property type="match status" value="1"/>
</dbReference>
<evidence type="ECO:0000259" key="13">
    <source>
        <dbReference type="Pfam" id="PF02875"/>
    </source>
</evidence>
<comment type="function">
    <text evidence="10 11">Involved in cell wall formation. Catalyzes the final step in the synthesis of UDP-N-acetylmuramoyl-pentapeptide, the precursor of murein.</text>
</comment>
<evidence type="ECO:0000256" key="4">
    <source>
        <dbReference type="ARBA" id="ARBA00022741"/>
    </source>
</evidence>
<evidence type="ECO:0000256" key="2">
    <source>
        <dbReference type="ARBA" id="ARBA00022598"/>
    </source>
</evidence>
<dbReference type="Pfam" id="PF01225">
    <property type="entry name" value="Mur_ligase"/>
    <property type="match status" value="1"/>
</dbReference>
<dbReference type="SUPFAM" id="SSF63418">
    <property type="entry name" value="MurE/MurF N-terminal domain"/>
    <property type="match status" value="1"/>
</dbReference>
<sequence length="455" mass="46890">MSALWTRADLERATGGRFAGADDVAVTGVSIDTRTVQPGDLFIALVGDNSDGHAHVAAAFERGAACVMVHDARATQDPRALVVPDTLAALGALGVFARARFGGRVVAITGSVGKTTTKEMLRTALGAYGPTHFSVASYNNHWGVPLTLARMPPEAPFCVAEVGMNHPGEIAPLAAMIRPDVAVITTIAAQHIGNMGSLDAIAREKASLLAALRGGVAVVPMDAPGQDRLDEAARQGDARILRVGSGDAADIRLDDVHLRPDGSAFRVTVEGRDNAVTLAAPGAHLARNAALAIGALVALDLAPAPGITALATFRPGDGRGALRPVLAGAAQLLDESYNASRISTIAALEVLGLLPSARRVAVLGDIRELGTFAEAEHLALLPAVTANVDLLFCCCPHMKGLFDAAPEAIRGAWAPDAASLAPHVVTALRPDDVVLVKGSLGSRMRDVVSALTTGR</sequence>
<proteinExistence type="inferred from homology"/>
<comment type="pathway">
    <text evidence="10 11">Cell wall biogenesis; peptidoglycan biosynthesis.</text>
</comment>
<keyword evidence="1 10" id="KW-0963">Cytoplasm</keyword>
<dbReference type="InterPro" id="IPR004101">
    <property type="entry name" value="Mur_ligase_C"/>
</dbReference>
<comment type="caution">
    <text evidence="15">The sequence shown here is derived from an EMBL/GenBank/DDBJ whole genome shotgun (WGS) entry which is preliminary data.</text>
</comment>
<name>A0A850PJ82_9PROT</name>
<evidence type="ECO:0000256" key="5">
    <source>
        <dbReference type="ARBA" id="ARBA00022840"/>
    </source>
</evidence>
<evidence type="ECO:0000256" key="10">
    <source>
        <dbReference type="HAMAP-Rule" id="MF_02019"/>
    </source>
</evidence>
<comment type="catalytic activity">
    <reaction evidence="10 11">
        <text>D-alanyl-D-alanine + UDP-N-acetyl-alpha-D-muramoyl-L-alanyl-gamma-D-glutamyl-meso-2,6-diaminopimelate + ATP = UDP-N-acetyl-alpha-D-muramoyl-L-alanyl-gamma-D-glutamyl-meso-2,6-diaminopimeloyl-D-alanyl-D-alanine + ADP + phosphate + H(+)</text>
        <dbReference type="Rhea" id="RHEA:28374"/>
        <dbReference type="ChEBI" id="CHEBI:15378"/>
        <dbReference type="ChEBI" id="CHEBI:30616"/>
        <dbReference type="ChEBI" id="CHEBI:43474"/>
        <dbReference type="ChEBI" id="CHEBI:57822"/>
        <dbReference type="ChEBI" id="CHEBI:61386"/>
        <dbReference type="ChEBI" id="CHEBI:83905"/>
        <dbReference type="ChEBI" id="CHEBI:456216"/>
        <dbReference type="EC" id="6.3.2.10"/>
    </reaction>
</comment>
<keyword evidence="3 10" id="KW-0132">Cell division</keyword>
<dbReference type="GO" id="GO:0009252">
    <property type="term" value="P:peptidoglycan biosynthetic process"/>
    <property type="evidence" value="ECO:0007669"/>
    <property type="project" value="UniProtKB-UniRule"/>
</dbReference>
<dbReference type="Gene3D" id="3.40.1190.10">
    <property type="entry name" value="Mur-like, catalytic domain"/>
    <property type="match status" value="1"/>
</dbReference>
<keyword evidence="6 10" id="KW-0133">Cell shape</keyword>
<evidence type="ECO:0000313" key="15">
    <source>
        <dbReference type="EMBL" id="NVN41862.1"/>
    </source>
</evidence>
<dbReference type="GO" id="GO:0051301">
    <property type="term" value="P:cell division"/>
    <property type="evidence" value="ECO:0007669"/>
    <property type="project" value="UniProtKB-KW"/>
</dbReference>
<dbReference type="RefSeq" id="WP_176614724.1">
    <property type="nucleotide sequence ID" value="NZ_JABXXR010000201.1"/>
</dbReference>
<dbReference type="GO" id="GO:0008360">
    <property type="term" value="P:regulation of cell shape"/>
    <property type="evidence" value="ECO:0007669"/>
    <property type="project" value="UniProtKB-KW"/>
</dbReference>
<dbReference type="UniPathway" id="UPA00219"/>
<keyword evidence="16" id="KW-1185">Reference proteome</keyword>
<comment type="subcellular location">
    <subcellularLocation>
        <location evidence="10 11">Cytoplasm</location>
    </subcellularLocation>
</comment>
<evidence type="ECO:0000256" key="6">
    <source>
        <dbReference type="ARBA" id="ARBA00022960"/>
    </source>
</evidence>
<dbReference type="EC" id="6.3.2.10" evidence="10 11"/>
<feature type="binding site" evidence="10">
    <location>
        <begin position="110"/>
        <end position="116"/>
    </location>
    <ligand>
        <name>ATP</name>
        <dbReference type="ChEBI" id="CHEBI:30616"/>
    </ligand>
</feature>
<dbReference type="EMBL" id="JABXXR010000201">
    <property type="protein sequence ID" value="NVN41862.1"/>
    <property type="molecule type" value="Genomic_DNA"/>
</dbReference>
<dbReference type="Gene3D" id="3.40.1390.10">
    <property type="entry name" value="MurE/MurF, N-terminal domain"/>
    <property type="match status" value="1"/>
</dbReference>
<feature type="domain" description="Mur ligase central" evidence="14">
    <location>
        <begin position="108"/>
        <end position="295"/>
    </location>
</feature>
<dbReference type="InterPro" id="IPR035911">
    <property type="entry name" value="MurE/MurF_N"/>
</dbReference>
<evidence type="ECO:0000259" key="12">
    <source>
        <dbReference type="Pfam" id="PF01225"/>
    </source>
</evidence>
<gene>
    <name evidence="10 15" type="primary">murF</name>
    <name evidence="15" type="ORF">HUK82_15035</name>
</gene>
<protein>
    <recommendedName>
        <fullName evidence="10 11">UDP-N-acetylmuramoyl-tripeptide--D-alanyl-D-alanine ligase</fullName>
        <ecNumber evidence="10 11">6.3.2.10</ecNumber>
    </recommendedName>
    <alternativeName>
        <fullName evidence="10">D-alanyl-D-alanine-adding enzyme</fullName>
    </alternativeName>
</protein>